<sequence>MQLRYQFRAYPTPGQQICAARVFGCRRVIWNDALGRIKPVKESNKLLGNPKARSAEGPYLRVPKNPDLAKILITQAKKTITRAFLSDAPVGVLQQTLRDLDAAWKAHEDSKTGKRKGPKVAPPRFKSRKDNRQSARFTRSDWWSITKDGKLRLPKIGDLKVKWTRELPSDPSSVTLVKDRSGRYFVSFVVETDSAADLFRPRMGTRASTWA</sequence>
<feature type="region of interest" description="Disordered" evidence="1">
    <location>
        <begin position="107"/>
        <end position="133"/>
    </location>
</feature>
<keyword evidence="4" id="KW-1185">Reference proteome</keyword>
<gene>
    <name evidence="3" type="ORF">WKI68_17535</name>
</gene>
<evidence type="ECO:0000256" key="1">
    <source>
        <dbReference type="SAM" id="MobiDB-lite"/>
    </source>
</evidence>
<organism evidence="3 4">
    <name type="scientific">Streptomyces caledonius</name>
    <dbReference type="NCBI Taxonomy" id="3134107"/>
    <lineage>
        <taxon>Bacteria</taxon>
        <taxon>Bacillati</taxon>
        <taxon>Actinomycetota</taxon>
        <taxon>Actinomycetes</taxon>
        <taxon>Kitasatosporales</taxon>
        <taxon>Streptomycetaceae</taxon>
        <taxon>Streptomyces</taxon>
    </lineage>
</organism>
<evidence type="ECO:0000313" key="4">
    <source>
        <dbReference type="Proteomes" id="UP001382904"/>
    </source>
</evidence>
<dbReference type="InterPro" id="IPR021027">
    <property type="entry name" value="Transposase_put_HTH"/>
</dbReference>
<name>A0ABU8U5V5_9ACTN</name>
<dbReference type="EMBL" id="JBBKAM010000002">
    <property type="protein sequence ID" value="MEJ8642714.1"/>
    <property type="molecule type" value="Genomic_DNA"/>
</dbReference>
<protein>
    <submittedName>
        <fullName evidence="3">Transposase</fullName>
    </submittedName>
</protein>
<proteinExistence type="predicted"/>
<evidence type="ECO:0000259" key="2">
    <source>
        <dbReference type="Pfam" id="PF12323"/>
    </source>
</evidence>
<evidence type="ECO:0000313" key="3">
    <source>
        <dbReference type="EMBL" id="MEJ8642714.1"/>
    </source>
</evidence>
<dbReference type="Proteomes" id="UP001382904">
    <property type="component" value="Unassembled WGS sequence"/>
</dbReference>
<feature type="domain" description="Transposase putative helix-turn-helix" evidence="2">
    <location>
        <begin position="1"/>
        <end position="38"/>
    </location>
</feature>
<dbReference type="Pfam" id="PF12323">
    <property type="entry name" value="HTH_OrfB_IS605"/>
    <property type="match status" value="1"/>
</dbReference>
<reference evidence="3 4" key="1">
    <citation type="submission" date="2024-03" db="EMBL/GenBank/DDBJ databases">
        <title>Novel Streptomyces species of biotechnological and ecological value are a feature of Machair soil.</title>
        <authorList>
            <person name="Prole J.R."/>
            <person name="Goodfellow M."/>
            <person name="Allenby N."/>
            <person name="Ward A.C."/>
        </authorList>
    </citation>
    <scope>NUCLEOTIDE SEQUENCE [LARGE SCALE GENOMIC DNA]</scope>
    <source>
        <strain evidence="3 4">MS1.HAVA.3</strain>
    </source>
</reference>
<comment type="caution">
    <text evidence="3">The sequence shown here is derived from an EMBL/GenBank/DDBJ whole genome shotgun (WGS) entry which is preliminary data.</text>
</comment>
<accession>A0ABU8U5V5</accession>